<evidence type="ECO:0000256" key="1">
    <source>
        <dbReference type="ARBA" id="ARBA00006926"/>
    </source>
</evidence>
<evidence type="ECO:0000256" key="4">
    <source>
        <dbReference type="SAM" id="MobiDB-lite"/>
    </source>
</evidence>
<dbReference type="SUPFAM" id="SSF52833">
    <property type="entry name" value="Thioredoxin-like"/>
    <property type="match status" value="1"/>
</dbReference>
<dbReference type="EMBL" id="HBGO01026980">
    <property type="protein sequence ID" value="CAD9350464.1"/>
    <property type="molecule type" value="Transcribed_RNA"/>
</dbReference>
<evidence type="ECO:0000256" key="5">
    <source>
        <dbReference type="SAM" id="SignalP"/>
    </source>
</evidence>
<reference evidence="6" key="1">
    <citation type="submission" date="2021-01" db="EMBL/GenBank/DDBJ databases">
        <authorList>
            <person name="Corre E."/>
            <person name="Pelletier E."/>
            <person name="Niang G."/>
            <person name="Scheremetjew M."/>
            <person name="Finn R."/>
            <person name="Kale V."/>
            <person name="Holt S."/>
            <person name="Cochrane G."/>
            <person name="Meng A."/>
            <person name="Brown T."/>
            <person name="Cohen L."/>
        </authorList>
    </citation>
    <scope>NUCLEOTIDE SEQUENCE</scope>
    <source>
        <strain evidence="6">Grunow 1884</strain>
    </source>
</reference>
<dbReference type="AlphaFoldDB" id="A0A7S1ZVN5"/>
<evidence type="ECO:0008006" key="7">
    <source>
        <dbReference type="Google" id="ProtNLM"/>
    </source>
</evidence>
<keyword evidence="3" id="KW-0560">Oxidoreductase</keyword>
<dbReference type="GO" id="GO:0004601">
    <property type="term" value="F:peroxidase activity"/>
    <property type="evidence" value="ECO:0007669"/>
    <property type="project" value="UniProtKB-KW"/>
</dbReference>
<feature type="compositionally biased region" description="Low complexity" evidence="4">
    <location>
        <begin position="58"/>
        <end position="77"/>
    </location>
</feature>
<feature type="signal peptide" evidence="5">
    <location>
        <begin position="1"/>
        <end position="19"/>
    </location>
</feature>
<dbReference type="PANTHER" id="PTHR11592:SF78">
    <property type="entry name" value="GLUTATHIONE PEROXIDASE"/>
    <property type="match status" value="1"/>
</dbReference>
<sequence length="337" mass="36322">MRLHAAVLALAAGAAVSVGGSSFSTPAFVSRPTAAAAAASVLSASAPALAADDDDDAAASTTSATSTTSGATTGVESIAERASRLAREREVSELETERRRSEIKARMDSDTRSIYDFALPVSGEPIPVAELVGQKWTSVSDGDEEYGGVGARREGSVKAILVVNIKQDDPIARKNIPELMALVSRFGRNGELAVVCCPTDQGYYEPDTSALIRLKLKSEYGYGINPATIITDKVQLLGTGSHPLWRWIQGKARTPAGLGRVEGNFEKFLVDARTGLPVRRYPRKYSPYEMREDVEAVVKGRALPPVTPEWKEGWRQATKDAEADTYRFQKGLNVFDQ</sequence>
<feature type="chain" id="PRO_5030682830" description="Glutathione peroxidase" evidence="5">
    <location>
        <begin position="20"/>
        <end position="337"/>
    </location>
</feature>
<keyword evidence="5" id="KW-0732">Signal</keyword>
<dbReference type="Gene3D" id="3.40.30.10">
    <property type="entry name" value="Glutaredoxin"/>
    <property type="match status" value="1"/>
</dbReference>
<proteinExistence type="inferred from homology"/>
<evidence type="ECO:0000256" key="3">
    <source>
        <dbReference type="ARBA" id="ARBA00023002"/>
    </source>
</evidence>
<evidence type="ECO:0000256" key="2">
    <source>
        <dbReference type="ARBA" id="ARBA00022559"/>
    </source>
</evidence>
<dbReference type="PROSITE" id="PS51355">
    <property type="entry name" value="GLUTATHIONE_PEROXID_3"/>
    <property type="match status" value="1"/>
</dbReference>
<dbReference type="PANTHER" id="PTHR11592">
    <property type="entry name" value="GLUTATHIONE PEROXIDASE"/>
    <property type="match status" value="1"/>
</dbReference>
<keyword evidence="2" id="KW-0575">Peroxidase</keyword>
<comment type="similarity">
    <text evidence="1">Belongs to the glutathione peroxidase family.</text>
</comment>
<dbReference type="GO" id="GO:0006979">
    <property type="term" value="P:response to oxidative stress"/>
    <property type="evidence" value="ECO:0007669"/>
    <property type="project" value="InterPro"/>
</dbReference>
<feature type="compositionally biased region" description="Basic and acidic residues" evidence="4">
    <location>
        <begin position="78"/>
        <end position="104"/>
    </location>
</feature>
<organism evidence="6">
    <name type="scientific">Trieres chinensis</name>
    <name type="common">Marine centric diatom</name>
    <name type="synonym">Odontella sinensis</name>
    <dbReference type="NCBI Taxonomy" id="1514140"/>
    <lineage>
        <taxon>Eukaryota</taxon>
        <taxon>Sar</taxon>
        <taxon>Stramenopiles</taxon>
        <taxon>Ochrophyta</taxon>
        <taxon>Bacillariophyta</taxon>
        <taxon>Mediophyceae</taxon>
        <taxon>Biddulphiophycidae</taxon>
        <taxon>Eupodiscales</taxon>
        <taxon>Parodontellaceae</taxon>
        <taxon>Trieres</taxon>
    </lineage>
</organism>
<evidence type="ECO:0000313" key="6">
    <source>
        <dbReference type="EMBL" id="CAD9350464.1"/>
    </source>
</evidence>
<protein>
    <recommendedName>
        <fullName evidence="7">Glutathione peroxidase</fullName>
    </recommendedName>
</protein>
<gene>
    <name evidence="6" type="ORF">OSIN01602_LOCUS15495</name>
</gene>
<name>A0A7S1ZVN5_TRICV</name>
<dbReference type="InterPro" id="IPR000889">
    <property type="entry name" value="Glutathione_peroxidase"/>
</dbReference>
<feature type="region of interest" description="Disordered" evidence="4">
    <location>
        <begin position="57"/>
        <end position="104"/>
    </location>
</feature>
<accession>A0A7S1ZVN5</accession>
<dbReference type="InterPro" id="IPR036249">
    <property type="entry name" value="Thioredoxin-like_sf"/>
</dbReference>